<keyword evidence="2" id="KW-0949">S-adenosyl-L-methionine</keyword>
<reference evidence="10 11" key="1">
    <citation type="journal article" date="2014" name="BMC Genomics">
        <title>Comparison of environmental and isolate Sulfobacillus genomes reveals diverse carbon, sulfur, nitrogen, and hydrogen metabolisms.</title>
        <authorList>
            <person name="Justice N.B."/>
            <person name="Norman A."/>
            <person name="Brown C.T."/>
            <person name="Singh A."/>
            <person name="Thomas B.C."/>
            <person name="Banfield J.F."/>
        </authorList>
    </citation>
    <scope>NUCLEOTIDE SEQUENCE [LARGE SCALE GENOMIC DNA]</scope>
    <source>
        <strain evidence="10">AMDSBA4</strain>
    </source>
</reference>
<sequence length="276" mass="29383">MELLNPDQVRQAVRQNYAEVAQRGNTCGCTATSCCSDESTPSIEMISLQLGYSSSEIINAPEGSNLGLGCGNPQVIAAIQPGETVIDLGSGAGFDCFLASRQVGNSGRVIGVDMTPEMIQRARGNAAREGYNNVEFRLGEIEHLPVADGFADVIISNCVINLSPDKPQVFREAFRTLKVGGRLAISDVVASAVLPEDIQRDLELLSGCIAGAALIGDIEEMLKDAGFVNIRITPKDESRDFIRNWSPGSNATDYVVSATIQAVKPPEASGFSQDTE</sequence>
<dbReference type="GO" id="GO:0030791">
    <property type="term" value="F:arsenite methyltransferase activity"/>
    <property type="evidence" value="ECO:0007669"/>
    <property type="project" value="UniProtKB-EC"/>
</dbReference>
<evidence type="ECO:0000256" key="6">
    <source>
        <dbReference type="ARBA" id="ARBA00047941"/>
    </source>
</evidence>
<evidence type="ECO:0000259" key="9">
    <source>
        <dbReference type="Pfam" id="PF13847"/>
    </source>
</evidence>
<evidence type="ECO:0000256" key="5">
    <source>
        <dbReference type="ARBA" id="ARBA00034545"/>
    </source>
</evidence>
<dbReference type="InterPro" id="IPR025714">
    <property type="entry name" value="Methyltranfer_dom"/>
</dbReference>
<dbReference type="PANTHER" id="PTHR43675">
    <property type="entry name" value="ARSENITE METHYLTRANSFERASE"/>
    <property type="match status" value="1"/>
</dbReference>
<proteinExistence type="inferred from homology"/>
<keyword evidence="10" id="KW-0489">Methyltransferase</keyword>
<keyword evidence="1 10" id="KW-0808">Transferase</keyword>
<evidence type="ECO:0000256" key="7">
    <source>
        <dbReference type="ARBA" id="ARBA00047943"/>
    </source>
</evidence>
<comment type="catalytic activity">
    <reaction evidence="6">
        <text>arsenic triglutathione + [thioredoxin]-dithiol + S-adenosyl-L-methionine + 2 H2O = methylarsonous acid + [thioredoxin]-disulfide + 3 glutathione + S-adenosyl-L-homocysteine + H(+)</text>
        <dbReference type="Rhea" id="RHEA:69460"/>
        <dbReference type="Rhea" id="RHEA-COMP:10698"/>
        <dbReference type="Rhea" id="RHEA-COMP:10700"/>
        <dbReference type="ChEBI" id="CHEBI:15377"/>
        <dbReference type="ChEBI" id="CHEBI:15378"/>
        <dbReference type="ChEBI" id="CHEBI:17826"/>
        <dbReference type="ChEBI" id="CHEBI:29950"/>
        <dbReference type="ChEBI" id="CHEBI:50058"/>
        <dbReference type="ChEBI" id="CHEBI:57856"/>
        <dbReference type="ChEBI" id="CHEBI:57925"/>
        <dbReference type="ChEBI" id="CHEBI:59789"/>
        <dbReference type="ChEBI" id="CHEBI:183640"/>
        <dbReference type="EC" id="2.1.1.137"/>
    </reaction>
</comment>
<comment type="similarity">
    <text evidence="3">Belongs to the methyltransferase superfamily. Arsenite methyltransferase family.</text>
</comment>
<dbReference type="Pfam" id="PF13847">
    <property type="entry name" value="Methyltransf_31"/>
    <property type="match status" value="1"/>
</dbReference>
<gene>
    <name evidence="10" type="primary">arsM</name>
    <name evidence="10" type="ORF">C7B46_10650</name>
</gene>
<dbReference type="NCBIfam" id="NF008823">
    <property type="entry name" value="PRK11873.1"/>
    <property type="match status" value="1"/>
</dbReference>
<dbReference type="Proteomes" id="UP000242972">
    <property type="component" value="Unassembled WGS sequence"/>
</dbReference>
<evidence type="ECO:0000256" key="8">
    <source>
        <dbReference type="ARBA" id="ARBA00048428"/>
    </source>
</evidence>
<dbReference type="InterPro" id="IPR026669">
    <property type="entry name" value="Arsenite_MeTrfase-like"/>
</dbReference>
<dbReference type="PANTHER" id="PTHR43675:SF8">
    <property type="entry name" value="ARSENITE METHYLTRANSFERASE"/>
    <property type="match status" value="1"/>
</dbReference>
<evidence type="ECO:0000313" key="11">
    <source>
        <dbReference type="Proteomes" id="UP000242972"/>
    </source>
</evidence>
<comment type="caution">
    <text evidence="10">The sequence shown here is derived from an EMBL/GenBank/DDBJ whole genome shotgun (WGS) entry which is preliminary data.</text>
</comment>
<dbReference type="SUPFAM" id="SSF53335">
    <property type="entry name" value="S-adenosyl-L-methionine-dependent methyltransferases"/>
    <property type="match status" value="1"/>
</dbReference>
<dbReference type="Gene3D" id="3.40.50.150">
    <property type="entry name" value="Vaccinia Virus protein VP39"/>
    <property type="match status" value="1"/>
</dbReference>
<evidence type="ECO:0000256" key="1">
    <source>
        <dbReference type="ARBA" id="ARBA00022679"/>
    </source>
</evidence>
<dbReference type="GO" id="GO:0032259">
    <property type="term" value="P:methylation"/>
    <property type="evidence" value="ECO:0007669"/>
    <property type="project" value="UniProtKB-KW"/>
</dbReference>
<evidence type="ECO:0000256" key="3">
    <source>
        <dbReference type="ARBA" id="ARBA00034487"/>
    </source>
</evidence>
<dbReference type="CDD" id="cd02440">
    <property type="entry name" value="AdoMet_MTases"/>
    <property type="match status" value="1"/>
</dbReference>
<comment type="catalytic activity">
    <reaction evidence="7">
        <text>arsenic triglutathione + 2 [thioredoxin]-dithiol + 2 S-adenosyl-L-methionine + H2O = dimethylarsinous acid + 2 [thioredoxin]-disulfide + 3 glutathione + 2 S-adenosyl-L-homocysteine + 2 H(+)</text>
        <dbReference type="Rhea" id="RHEA:69464"/>
        <dbReference type="Rhea" id="RHEA-COMP:10698"/>
        <dbReference type="Rhea" id="RHEA-COMP:10700"/>
        <dbReference type="ChEBI" id="CHEBI:15377"/>
        <dbReference type="ChEBI" id="CHEBI:15378"/>
        <dbReference type="ChEBI" id="CHEBI:23808"/>
        <dbReference type="ChEBI" id="CHEBI:29950"/>
        <dbReference type="ChEBI" id="CHEBI:50058"/>
        <dbReference type="ChEBI" id="CHEBI:57856"/>
        <dbReference type="ChEBI" id="CHEBI:57925"/>
        <dbReference type="ChEBI" id="CHEBI:59789"/>
        <dbReference type="ChEBI" id="CHEBI:183640"/>
        <dbReference type="EC" id="2.1.1.137"/>
    </reaction>
</comment>
<evidence type="ECO:0000313" key="10">
    <source>
        <dbReference type="EMBL" id="PSR33285.1"/>
    </source>
</evidence>
<name>A0A2T2XFK0_9FIRM</name>
<dbReference type="AlphaFoldDB" id="A0A2T2XFK0"/>
<dbReference type="EMBL" id="PXYW01000023">
    <property type="protein sequence ID" value="PSR33285.1"/>
    <property type="molecule type" value="Genomic_DNA"/>
</dbReference>
<comment type="catalytic activity">
    <reaction evidence="8">
        <text>arsenic triglutathione + 3 [thioredoxin]-dithiol + 3 S-adenosyl-L-methionine = trimethylarsine + 3 [thioredoxin]-disulfide + 3 glutathione + 3 S-adenosyl-L-homocysteine + 3 H(+)</text>
        <dbReference type="Rhea" id="RHEA:69432"/>
        <dbReference type="Rhea" id="RHEA-COMP:10698"/>
        <dbReference type="Rhea" id="RHEA-COMP:10700"/>
        <dbReference type="ChEBI" id="CHEBI:15378"/>
        <dbReference type="ChEBI" id="CHEBI:27130"/>
        <dbReference type="ChEBI" id="CHEBI:29950"/>
        <dbReference type="ChEBI" id="CHEBI:50058"/>
        <dbReference type="ChEBI" id="CHEBI:57856"/>
        <dbReference type="ChEBI" id="CHEBI:57925"/>
        <dbReference type="ChEBI" id="CHEBI:59789"/>
        <dbReference type="ChEBI" id="CHEBI:183640"/>
        <dbReference type="EC" id="2.1.1.137"/>
    </reaction>
</comment>
<dbReference type="InterPro" id="IPR029063">
    <property type="entry name" value="SAM-dependent_MTases_sf"/>
</dbReference>
<organism evidence="10 11">
    <name type="scientific">Sulfobacillus benefaciens</name>
    <dbReference type="NCBI Taxonomy" id="453960"/>
    <lineage>
        <taxon>Bacteria</taxon>
        <taxon>Bacillati</taxon>
        <taxon>Bacillota</taxon>
        <taxon>Clostridia</taxon>
        <taxon>Eubacteriales</taxon>
        <taxon>Clostridiales Family XVII. Incertae Sedis</taxon>
        <taxon>Sulfobacillus</taxon>
    </lineage>
</organism>
<accession>A0A2T2XFK0</accession>
<feature type="domain" description="Methyltransferase" evidence="9">
    <location>
        <begin position="80"/>
        <end position="226"/>
    </location>
</feature>
<evidence type="ECO:0000256" key="2">
    <source>
        <dbReference type="ARBA" id="ARBA00022691"/>
    </source>
</evidence>
<dbReference type="EC" id="2.1.1.137" evidence="4"/>
<evidence type="ECO:0000256" key="4">
    <source>
        <dbReference type="ARBA" id="ARBA00034521"/>
    </source>
</evidence>
<protein>
    <recommendedName>
        <fullName evidence="5">Arsenite methyltransferase</fullName>
        <ecNumber evidence="4">2.1.1.137</ecNumber>
    </recommendedName>
</protein>